<dbReference type="OrthoDB" id="9805575at2"/>
<keyword evidence="3" id="KW-1185">Reference proteome</keyword>
<evidence type="ECO:0000259" key="1">
    <source>
        <dbReference type="PROSITE" id="PS51891"/>
    </source>
</evidence>
<protein>
    <recommendedName>
        <fullName evidence="1">CENP-V/GFA domain-containing protein</fullName>
    </recommendedName>
</protein>
<dbReference type="Proteomes" id="UP000073601">
    <property type="component" value="Unassembled WGS sequence"/>
</dbReference>
<dbReference type="RefSeq" id="WP_157515488.1">
    <property type="nucleotide sequence ID" value="NZ_CAWRCI010000007.1"/>
</dbReference>
<evidence type="ECO:0000313" key="2">
    <source>
        <dbReference type="EMBL" id="CZF79624.1"/>
    </source>
</evidence>
<dbReference type="Gene3D" id="2.170.150.70">
    <property type="match status" value="1"/>
</dbReference>
<accession>A0A128EZP7</accession>
<dbReference type="PROSITE" id="PS51891">
    <property type="entry name" value="CENP_V_GFA"/>
    <property type="match status" value="1"/>
</dbReference>
<gene>
    <name evidence="2" type="ORF">GMA8713_01052</name>
</gene>
<feature type="domain" description="CENP-V/GFA" evidence="1">
    <location>
        <begin position="3"/>
        <end position="120"/>
    </location>
</feature>
<proteinExistence type="predicted"/>
<sequence>MNYSSTCDCGEIKINVCFPLPIDEYQARACDCDFCVPRELAYLSDVNGTISFSPRNKMNQLKQGSGQATFWQCSNCKQVVAVTNTSKGETRGAVSKAIFAKKFSLKPSAFISPKNLSPKEKIERWPTVWSKVV</sequence>
<dbReference type="InterPro" id="IPR006913">
    <property type="entry name" value="CENP-V/GFA"/>
</dbReference>
<dbReference type="EMBL" id="FIZY01000007">
    <property type="protein sequence ID" value="CZF79624.1"/>
    <property type="molecule type" value="Genomic_DNA"/>
</dbReference>
<name>A0A128EZP7_9GAMM</name>
<evidence type="ECO:0000313" key="3">
    <source>
        <dbReference type="Proteomes" id="UP000073601"/>
    </source>
</evidence>
<organism evidence="2 3">
    <name type="scientific">Grimontia marina</name>
    <dbReference type="NCBI Taxonomy" id="646534"/>
    <lineage>
        <taxon>Bacteria</taxon>
        <taxon>Pseudomonadati</taxon>
        <taxon>Pseudomonadota</taxon>
        <taxon>Gammaproteobacteria</taxon>
        <taxon>Vibrionales</taxon>
        <taxon>Vibrionaceae</taxon>
        <taxon>Grimontia</taxon>
    </lineage>
</organism>
<dbReference type="GO" id="GO:0016846">
    <property type="term" value="F:carbon-sulfur lyase activity"/>
    <property type="evidence" value="ECO:0007669"/>
    <property type="project" value="InterPro"/>
</dbReference>
<dbReference type="AlphaFoldDB" id="A0A128EZP7"/>
<reference evidence="3" key="1">
    <citation type="submission" date="2016-02" db="EMBL/GenBank/DDBJ databases">
        <authorList>
            <person name="Rodrigo-Torres Lidia"/>
            <person name="Arahal R.David."/>
        </authorList>
    </citation>
    <scope>NUCLEOTIDE SEQUENCE [LARGE SCALE GENOMIC DNA]</scope>
    <source>
        <strain evidence="3">CECT 8713</strain>
    </source>
</reference>